<accession>A0A0F6SRL8</accession>
<proteinExistence type="predicted"/>
<dbReference type="PATRIC" id="fig|92706.3.peg.2476"/>
<name>A0A0F6SRL8_9CORY</name>
<keyword evidence="2" id="KW-1185">Reference proteome</keyword>
<gene>
    <name evidence="1" type="ORF">YH66_11810</name>
</gene>
<dbReference type="EMBL" id="CP011309">
    <property type="protein sequence ID" value="AKF28184.1"/>
    <property type="molecule type" value="Genomic_DNA"/>
</dbReference>
<sequence length="135" mass="14790">MFWFQQDAPTLLRMKIKQAMGEQADRVVEEVPDGWTPRDGPIITVVADGPQRSAQATDQELVRVTVRSGVHSASRKIMTDIEAFFTTPGIHLLGFSISKSRGTKLISGPDSFFGGYFASRVYGVGTTRKVKNNGA</sequence>
<reference evidence="1 2" key="1">
    <citation type="submission" date="2015-04" db="EMBL/GenBank/DDBJ databases">
        <title>Complete Genome Sequence of Brevibacterium flavum ATCC 15168.</title>
        <authorList>
            <person name="Ahn J."/>
            <person name="Park G."/>
            <person name="Jeon W."/>
            <person name="Jang Y."/>
            <person name="Jang M."/>
            <person name="Lee H."/>
            <person name="Lee H."/>
        </authorList>
    </citation>
    <scope>NUCLEOTIDE SEQUENCE [LARGE SCALE GENOMIC DNA]</scope>
    <source>
        <strain evidence="1 2">ATCC 15168</strain>
    </source>
</reference>
<organism evidence="1 2">
    <name type="scientific">[Brevibacterium] flavum</name>
    <dbReference type="NCBI Taxonomy" id="92706"/>
    <lineage>
        <taxon>Bacteria</taxon>
        <taxon>Bacillati</taxon>
        <taxon>Actinomycetota</taxon>
        <taxon>Actinomycetes</taxon>
        <taxon>Mycobacteriales</taxon>
        <taxon>Corynebacteriaceae</taxon>
        <taxon>Corynebacterium</taxon>
    </lineage>
</organism>
<dbReference type="AlphaFoldDB" id="A0A0F6SRL8"/>
<dbReference type="Proteomes" id="UP000034037">
    <property type="component" value="Chromosome"/>
</dbReference>
<protein>
    <submittedName>
        <fullName evidence="1">Uncharacterized protein</fullName>
    </submittedName>
</protein>
<evidence type="ECO:0000313" key="1">
    <source>
        <dbReference type="EMBL" id="AKF28184.1"/>
    </source>
</evidence>
<evidence type="ECO:0000313" key="2">
    <source>
        <dbReference type="Proteomes" id="UP000034037"/>
    </source>
</evidence>
<dbReference type="HOGENOM" id="CLU_155744_0_0_11"/>